<comment type="catalytic activity">
    <reaction evidence="18">
        <text>glutarate(in) + 2-oxoglutarate(out) = glutarate(out) + 2-oxoglutarate(in)</text>
        <dbReference type="Rhea" id="RHEA:71751"/>
        <dbReference type="ChEBI" id="CHEBI:16810"/>
        <dbReference type="ChEBI" id="CHEBI:30921"/>
    </reaction>
</comment>
<evidence type="ECO:0000256" key="2">
    <source>
        <dbReference type="ARBA" id="ARBA00006375"/>
    </source>
</evidence>
<comment type="catalytic activity">
    <reaction evidence="17">
        <text>2-oxoheptanedioate(in) + 2-oxoglutarate(out) = 2-oxoheptanedioate(out) + 2-oxoglutarate(in)</text>
        <dbReference type="Rhea" id="RHEA:71755"/>
        <dbReference type="ChEBI" id="CHEBI:16810"/>
        <dbReference type="ChEBI" id="CHEBI:72701"/>
    </reaction>
</comment>
<evidence type="ECO:0000313" key="23">
    <source>
        <dbReference type="Proteomes" id="UP000677803"/>
    </source>
</evidence>
<keyword evidence="5" id="KW-0677">Repeat</keyword>
<evidence type="ECO:0000256" key="5">
    <source>
        <dbReference type="ARBA" id="ARBA00022737"/>
    </source>
</evidence>
<evidence type="ECO:0000256" key="3">
    <source>
        <dbReference type="ARBA" id="ARBA00022448"/>
    </source>
</evidence>
<evidence type="ECO:0000256" key="18">
    <source>
        <dbReference type="ARBA" id="ARBA00048920"/>
    </source>
</evidence>
<reference evidence="22" key="1">
    <citation type="submission" date="2021-05" db="EMBL/GenBank/DDBJ databases">
        <authorList>
            <person name="Tigano A."/>
        </authorList>
    </citation>
    <scope>NUCLEOTIDE SEQUENCE</scope>
</reference>
<dbReference type="InterPro" id="IPR023395">
    <property type="entry name" value="MCP_dom_sf"/>
</dbReference>
<evidence type="ECO:0000256" key="13">
    <source>
        <dbReference type="ARBA" id="ARBA00046087"/>
    </source>
</evidence>
<accession>A0A8S4AQY7</accession>
<evidence type="ECO:0000256" key="17">
    <source>
        <dbReference type="ARBA" id="ARBA00048581"/>
    </source>
</evidence>
<dbReference type="InterPro" id="IPR051752">
    <property type="entry name" value="Mito_2-oxodicarb_carrier"/>
</dbReference>
<evidence type="ECO:0000256" key="14">
    <source>
        <dbReference type="ARBA" id="ARBA00047537"/>
    </source>
</evidence>
<comment type="subcellular location">
    <subcellularLocation>
        <location evidence="1">Mitochondrion inner membrane</location>
        <topology evidence="1">Multi-pass membrane protein</topology>
    </subcellularLocation>
</comment>
<dbReference type="OrthoDB" id="434783at2759"/>
<proteinExistence type="inferred from homology"/>
<evidence type="ECO:0000256" key="15">
    <source>
        <dbReference type="ARBA" id="ARBA00048003"/>
    </source>
</evidence>
<keyword evidence="6" id="KW-0999">Mitochondrion inner membrane</keyword>
<keyword evidence="3 21" id="KW-0813">Transport</keyword>
<evidence type="ECO:0000256" key="19">
    <source>
        <dbReference type="ARBA" id="ARBA00048998"/>
    </source>
</evidence>
<dbReference type="Pfam" id="PF00153">
    <property type="entry name" value="Mito_carr"/>
    <property type="match status" value="3"/>
</dbReference>
<evidence type="ECO:0000256" key="10">
    <source>
        <dbReference type="ARBA" id="ARBA00036018"/>
    </source>
</evidence>
<evidence type="ECO:0000256" key="4">
    <source>
        <dbReference type="ARBA" id="ARBA00022692"/>
    </source>
</evidence>
<dbReference type="EMBL" id="CAJRST010002224">
    <property type="protein sequence ID" value="CAG5866691.1"/>
    <property type="molecule type" value="Genomic_DNA"/>
</dbReference>
<evidence type="ECO:0000256" key="16">
    <source>
        <dbReference type="ARBA" id="ARBA00048303"/>
    </source>
</evidence>
<name>A0A8S4AQY7_9TELE</name>
<feature type="repeat" description="Solcar" evidence="20">
    <location>
        <begin position="164"/>
        <end position="253"/>
    </location>
</feature>
<evidence type="ECO:0000256" key="1">
    <source>
        <dbReference type="ARBA" id="ARBA00004448"/>
    </source>
</evidence>
<evidence type="ECO:0000256" key="6">
    <source>
        <dbReference type="ARBA" id="ARBA00022792"/>
    </source>
</evidence>
<comment type="similarity">
    <text evidence="2 21">Belongs to the mitochondrial carrier (TC 2.A.29) family.</text>
</comment>
<evidence type="ECO:0000256" key="7">
    <source>
        <dbReference type="ARBA" id="ARBA00022989"/>
    </source>
</evidence>
<evidence type="ECO:0000256" key="12">
    <source>
        <dbReference type="ARBA" id="ARBA00041874"/>
    </source>
</evidence>
<dbReference type="InterPro" id="IPR018108">
    <property type="entry name" value="MCP_transmembrane"/>
</dbReference>
<comment type="function">
    <text evidence="13">Transports dicarboxylates across the inner membranes of mitochondria by a counter-exchange mechanism. Can transport 2-oxoadipate (2-oxohexanedioate), 2-oxoglutarate, adipate (hexanedioate), glutarate, and to a lesser extent, pimelate (heptanedioate), 2-oxopimelate (2-oxoheptanedioate), 2-aminoadipate (2-aminohexanedioate), oxaloacetate, and citrate. Plays a central role in catabolism of lysine, hydroxylysine, and tryptophan, by transporting common metabolite intermediates (such as 2-oxoadipate) into the mitochondria, where it is converted into acetyl-CoA and can enter the citric acid (TCA) cycle.</text>
</comment>
<feature type="repeat" description="Solcar" evidence="20">
    <location>
        <begin position="26"/>
        <end position="115"/>
    </location>
</feature>
<comment type="catalytic activity">
    <reaction evidence="14">
        <text>heptanedioate(in) + 2-oxoglutarate(out) = heptanedioate(out) + 2-oxoglutarate(in)</text>
        <dbReference type="Rhea" id="RHEA:71759"/>
        <dbReference type="ChEBI" id="CHEBI:16810"/>
        <dbReference type="ChEBI" id="CHEBI:36165"/>
    </reaction>
</comment>
<comment type="catalytic activity">
    <reaction evidence="16">
        <text>L-2-aminoadipate(in) + 2-oxoglutarate(out) = L-2-aminoadipate(out) + 2-oxoglutarate(in)</text>
        <dbReference type="Rhea" id="RHEA:71747"/>
        <dbReference type="ChEBI" id="CHEBI:16810"/>
        <dbReference type="ChEBI" id="CHEBI:58672"/>
    </reaction>
</comment>
<gene>
    <name evidence="22" type="ORF">MMEN_LOCUS3401</name>
</gene>
<keyword evidence="7" id="KW-1133">Transmembrane helix</keyword>
<dbReference type="AlphaFoldDB" id="A0A8S4AQY7"/>
<dbReference type="PANTHER" id="PTHR46356:SF1">
    <property type="entry name" value="MITOCHONDRIAL 2-OXODICARBOXYLATE CARRIER"/>
    <property type="match status" value="1"/>
</dbReference>
<evidence type="ECO:0000256" key="11">
    <source>
        <dbReference type="ARBA" id="ARBA00039747"/>
    </source>
</evidence>
<dbReference type="Proteomes" id="UP000677803">
    <property type="component" value="Unassembled WGS sequence"/>
</dbReference>
<evidence type="ECO:0000313" key="22">
    <source>
        <dbReference type="EMBL" id="CAG5866691.1"/>
    </source>
</evidence>
<evidence type="ECO:0000256" key="20">
    <source>
        <dbReference type="PROSITE-ProRule" id="PRU00282"/>
    </source>
</evidence>
<evidence type="ECO:0000256" key="9">
    <source>
        <dbReference type="ARBA" id="ARBA00023136"/>
    </source>
</evidence>
<comment type="caution">
    <text evidence="22">The sequence shown here is derived from an EMBL/GenBank/DDBJ whole genome shotgun (WGS) entry which is preliminary data.</text>
</comment>
<comment type="catalytic activity">
    <reaction evidence="19">
        <text>hexanedioate(in) + 2-oxoglutarate(out) = hexanedioate(out) + 2-oxoglutarate(in)</text>
        <dbReference type="Rhea" id="RHEA:71743"/>
        <dbReference type="ChEBI" id="CHEBI:16810"/>
        <dbReference type="ChEBI" id="CHEBI:17128"/>
    </reaction>
</comment>
<comment type="catalytic activity">
    <reaction evidence="15">
        <text>citrate(in) + 2-oxoglutarate(out) = citrate(out) + 2-oxoglutarate(in)</text>
        <dbReference type="Rhea" id="RHEA:71763"/>
        <dbReference type="ChEBI" id="CHEBI:16810"/>
        <dbReference type="ChEBI" id="CHEBI:16947"/>
    </reaction>
</comment>
<keyword evidence="9 20" id="KW-0472">Membrane</keyword>
<evidence type="ECO:0000256" key="21">
    <source>
        <dbReference type="RuleBase" id="RU000488"/>
    </source>
</evidence>
<evidence type="ECO:0000256" key="8">
    <source>
        <dbReference type="ARBA" id="ARBA00023128"/>
    </source>
</evidence>
<dbReference type="PROSITE" id="PS50920">
    <property type="entry name" value="SOLCAR"/>
    <property type="match status" value="3"/>
</dbReference>
<sequence length="325" mass="36184">MRSKAINVNQMAHRCNIAPLLAAARGGCLQQKLEPDRGSLVEICLMHPLDVVKTRFQIQRGASDPTSYKGLGDCFRTIFRNEGIFGFYKGILPPILAETPKRAVKFFTFEQYKKLLNLTSLSPGLPLKENCLLFPSIMLSSPSSYTIFFLPYLFLKCFQPYIPRGLHALSVAGLGSGLTEAVVVNPFEVVKVSLQANRNTFKEQPSAFAQARRIIKSDGFGLRGLNKGLTSTLGRHGVFNMIYFGFYFNVKEAVPTSQDPALEFLRKFTIGLLSGTISSCVNIPFDVAKSRIQGPQPVPGEIKYRTCFQTMALVYREEGYERRGG</sequence>
<keyword evidence="4 20" id="KW-0812">Transmembrane</keyword>
<organism evidence="22 23">
    <name type="scientific">Menidia menidia</name>
    <name type="common">Atlantic silverside</name>
    <dbReference type="NCBI Taxonomy" id="238744"/>
    <lineage>
        <taxon>Eukaryota</taxon>
        <taxon>Metazoa</taxon>
        <taxon>Chordata</taxon>
        <taxon>Craniata</taxon>
        <taxon>Vertebrata</taxon>
        <taxon>Euteleostomi</taxon>
        <taxon>Actinopterygii</taxon>
        <taxon>Neopterygii</taxon>
        <taxon>Teleostei</taxon>
        <taxon>Neoteleostei</taxon>
        <taxon>Acanthomorphata</taxon>
        <taxon>Ovalentaria</taxon>
        <taxon>Atherinomorphae</taxon>
        <taxon>Atheriniformes</taxon>
        <taxon>Atherinopsidae</taxon>
        <taxon>Menidiinae</taxon>
        <taxon>Menidia</taxon>
    </lineage>
</organism>
<dbReference type="Gene3D" id="1.50.40.10">
    <property type="entry name" value="Mitochondrial carrier domain"/>
    <property type="match status" value="2"/>
</dbReference>
<keyword evidence="8" id="KW-0496">Mitochondrion</keyword>
<feature type="repeat" description="Solcar" evidence="20">
    <location>
        <begin position="262"/>
        <end position="325"/>
    </location>
</feature>
<keyword evidence="23" id="KW-1185">Reference proteome</keyword>
<protein>
    <recommendedName>
        <fullName evidence="11">Mitochondrial 2-oxodicarboxylate carrier</fullName>
    </recommendedName>
    <alternativeName>
        <fullName evidence="12">Solute carrier family 25 member 21</fullName>
    </alternativeName>
</protein>
<comment type="catalytic activity">
    <reaction evidence="10">
        <text>2-oxoadipate(in) + 2-oxoglutarate(out) = 2-oxoadipate(out) + 2-oxoglutarate(in)</text>
        <dbReference type="Rhea" id="RHEA:71739"/>
        <dbReference type="ChEBI" id="CHEBI:16810"/>
        <dbReference type="ChEBI" id="CHEBI:57499"/>
    </reaction>
</comment>
<dbReference type="SUPFAM" id="SSF103506">
    <property type="entry name" value="Mitochondrial carrier"/>
    <property type="match status" value="2"/>
</dbReference>
<dbReference type="GO" id="GO:0005743">
    <property type="term" value="C:mitochondrial inner membrane"/>
    <property type="evidence" value="ECO:0007669"/>
    <property type="project" value="UniProtKB-SubCell"/>
</dbReference>
<dbReference type="PANTHER" id="PTHR46356">
    <property type="entry name" value="MITOCHONDRIAL 2-OXODICARBOXYLATE CARRIER"/>
    <property type="match status" value="1"/>
</dbReference>